<dbReference type="STRING" id="1805282.AUJ44_01465"/>
<dbReference type="Gene3D" id="2.60.40.10">
    <property type="entry name" value="Immunoglobulins"/>
    <property type="match status" value="3"/>
</dbReference>
<sequence>MSHGGVIDAPGPGFSGYKVYRSIDGAAYSLLATVADRTTNYYTDSSISGSDPYYYKMYAEDSNGNSSYLTSSISAQADGIQNLGEGGGGFDTIAPNISSIASSGQTTQSITITWTTNELSNSAVGYCTAPCSDYSVQQTVSSYVTSHSVTVDGLTPDTTYNYAVFSTDPSGNTASTTGLTFSTSAGPTISGVSIIDVSNETAQITWNTDIAASGYVVYATNTPPSGNIGGWSSLDTIRTVTLTGLDSGTKYYFYVKSQDGDNNWAYDYNVVLGTTEYYSFTTSSDSSAPVITSVALNSTSATTTVVSWITNEPATSQIEYGTESAVYGTIFSLKTSYDTSHFITLSGLSQQTPYYFRVASVDQSGNSASSTEASFTTLETQIPISEQVIQQTVVVAGGGGGGGGISYSDYNNVKNELLATNEEPDNLKSKVLGIDEGDDIDPAELIKIIIEKFVSLSGTFSSDTSLDLTEEDIAPAIESLRQLADIVPATIITGKPEMNIGATEATIRWKTDKKTNSVISYAVDGEYKTKSERPYVAESGVLDEYILDHEVVLSNLSPSTTYHFQIKTRTEIGDWVKTRDYIFTTRAQFPRIIDPRIRIIDNQSVAILWTTNIPADSVIKYTPIRNSVPAEDESETFGKPDIVKDHIVTLKNLEPANMYDLEILSTDPFGNIAKKQMPPFSTIKDKTSPVITHIRTETTVFPGSTDKIQTIIFWDTDEPSTSQVLYDEVSGSASAGLPKNATKENEEITNKHTVVITEWHPGAVYRFRAISVDSTGNEGSSKDFMVVTPQKQATVVDLIISNFSETFGWTKKLGL</sequence>
<comment type="caution">
    <text evidence="3">The sequence shown here is derived from an EMBL/GenBank/DDBJ whole genome shotgun (WGS) entry which is preliminary data.</text>
</comment>
<dbReference type="AlphaFoldDB" id="A0A1J4VED6"/>
<dbReference type="SUPFAM" id="SSF49363">
    <property type="entry name" value="Purple acid phosphatase, N-terminal domain"/>
    <property type="match status" value="1"/>
</dbReference>
<feature type="domain" description="Fibronectin type-III" evidence="2">
    <location>
        <begin position="487"/>
        <end position="588"/>
    </location>
</feature>
<name>A0A1J4VED6_9BACT</name>
<organism evidence="3 4">
    <name type="scientific">Candidatus Nomurabacteria bacterium CG1_02_47_685</name>
    <dbReference type="NCBI Taxonomy" id="1805282"/>
    <lineage>
        <taxon>Bacteria</taxon>
        <taxon>Candidatus Nomuraibacteriota</taxon>
    </lineage>
</organism>
<dbReference type="SUPFAM" id="SSF49265">
    <property type="entry name" value="Fibronectin type III"/>
    <property type="match status" value="2"/>
</dbReference>
<proteinExistence type="predicted"/>
<dbReference type="InterPro" id="IPR013783">
    <property type="entry name" value="Ig-like_fold"/>
</dbReference>
<dbReference type="GO" id="GO:0046872">
    <property type="term" value="F:metal ion binding"/>
    <property type="evidence" value="ECO:0007669"/>
    <property type="project" value="InterPro"/>
</dbReference>
<protein>
    <recommendedName>
        <fullName evidence="2">Fibronectin type-III domain-containing protein</fullName>
    </recommendedName>
</protein>
<dbReference type="PROSITE" id="PS50853">
    <property type="entry name" value="FN3"/>
    <property type="match status" value="4"/>
</dbReference>
<dbReference type="InterPro" id="IPR003961">
    <property type="entry name" value="FN3_dom"/>
</dbReference>
<dbReference type="InterPro" id="IPR008963">
    <property type="entry name" value="Purple_acid_Pase-like_N"/>
</dbReference>
<dbReference type="Pfam" id="PF16656">
    <property type="entry name" value="Pur_ac_phosph_N"/>
    <property type="match status" value="3"/>
</dbReference>
<dbReference type="InterPro" id="IPR036116">
    <property type="entry name" value="FN3_sf"/>
</dbReference>
<reference evidence="3 4" key="1">
    <citation type="journal article" date="2016" name="Environ. Microbiol.">
        <title>Genomic resolution of a cold subsurface aquifer community provides metabolic insights for novel microbes adapted to high CO concentrations.</title>
        <authorList>
            <person name="Probst A.J."/>
            <person name="Castelle C.J."/>
            <person name="Singh A."/>
            <person name="Brown C.T."/>
            <person name="Anantharaman K."/>
            <person name="Sharon I."/>
            <person name="Hug L.A."/>
            <person name="Burstein D."/>
            <person name="Emerson J.B."/>
            <person name="Thomas B.C."/>
            <person name="Banfield J.F."/>
        </authorList>
    </citation>
    <scope>NUCLEOTIDE SEQUENCE [LARGE SCALE GENOMIC DNA]</scope>
    <source>
        <strain evidence="3">CG1_02_47_685</strain>
    </source>
</reference>
<keyword evidence="1" id="KW-0677">Repeat</keyword>
<dbReference type="EMBL" id="MNVO01000025">
    <property type="protein sequence ID" value="OIO32862.1"/>
    <property type="molecule type" value="Genomic_DNA"/>
</dbReference>
<dbReference type="CDD" id="cd00063">
    <property type="entry name" value="FN3"/>
    <property type="match status" value="4"/>
</dbReference>
<accession>A0A1J4VED6</accession>
<dbReference type="Gene3D" id="2.60.40.380">
    <property type="entry name" value="Purple acid phosphatase-like, N-terminal"/>
    <property type="match status" value="2"/>
</dbReference>
<evidence type="ECO:0000256" key="1">
    <source>
        <dbReference type="ARBA" id="ARBA00022737"/>
    </source>
</evidence>
<dbReference type="PANTHER" id="PTHR46708">
    <property type="entry name" value="TENASCIN"/>
    <property type="match status" value="1"/>
</dbReference>
<dbReference type="Proteomes" id="UP000183206">
    <property type="component" value="Unassembled WGS sequence"/>
</dbReference>
<dbReference type="PANTHER" id="PTHR46708:SF2">
    <property type="entry name" value="FIBRONECTIN TYPE-III DOMAIN-CONTAINING PROTEIN"/>
    <property type="match status" value="1"/>
</dbReference>
<dbReference type="SMART" id="SM00060">
    <property type="entry name" value="FN3"/>
    <property type="match status" value="5"/>
</dbReference>
<feature type="domain" description="Fibronectin type-III" evidence="2">
    <location>
        <begin position="290"/>
        <end position="380"/>
    </location>
</feature>
<dbReference type="InterPro" id="IPR015914">
    <property type="entry name" value="PAPs_N"/>
</dbReference>
<dbReference type="GO" id="GO:0003993">
    <property type="term" value="F:acid phosphatase activity"/>
    <property type="evidence" value="ECO:0007669"/>
    <property type="project" value="InterPro"/>
</dbReference>
<evidence type="ECO:0000313" key="4">
    <source>
        <dbReference type="Proteomes" id="UP000183206"/>
    </source>
</evidence>
<evidence type="ECO:0000313" key="3">
    <source>
        <dbReference type="EMBL" id="OIO32862.1"/>
    </source>
</evidence>
<gene>
    <name evidence="3" type="ORF">AUJ44_01465</name>
</gene>
<feature type="domain" description="Fibronectin type-III" evidence="2">
    <location>
        <begin position="188"/>
        <end position="278"/>
    </location>
</feature>
<evidence type="ECO:0000259" key="2">
    <source>
        <dbReference type="PROSITE" id="PS50853"/>
    </source>
</evidence>
<dbReference type="InterPro" id="IPR050991">
    <property type="entry name" value="ECM_Regulatory_Proteins"/>
</dbReference>
<feature type="domain" description="Fibronectin type-III" evidence="2">
    <location>
        <begin position="96"/>
        <end position="186"/>
    </location>
</feature>